<dbReference type="InterPro" id="IPR056639">
    <property type="entry name" value="DUF7737"/>
</dbReference>
<name>A0ABP8JM33_9BACT</name>
<dbReference type="RefSeq" id="WP_345227809.1">
    <property type="nucleotide sequence ID" value="NZ_BAABHA010000015.1"/>
</dbReference>
<sequence length="838" mass="93951">MQPILQEILTQSALYDTQYYELKLAGISTYQAIGNPTPAFKGRLALATAEAIQASWAPNQHTPYTTRAVLEALLQQLLRSALELTPDQFTRLFHLYGFDFEKKAGGLGGAFTRAPILLSLAQAEKFKKKHGLNEELMNYFTQLLEAAKKFDAGYGTTTIAKIRAKLEGMLEVKEAGALPTVRFPTGDALGRELNAFATALPAGTDATLPWLQLLQLWQKASGAQPTAKFNKEATAAVKNIGVEQVQEQAQQWLTLLVELTVEVKHRSHEYGNGTTYDYTEYHFLHEPSLNAAKGMVWTVAPLADSGMHQALADLAAKCHQKIPGQGPLAAGLGNACLLALSQGGLPGVAHLSRLRLKVRQTNTQELIGRYIEKVSQELGVTPAEIEDMAVPAGDLTDGRAEYHYGDYRATLQLRTGKAELQWQKAGKDLKAAPAALKQSHAAELKELKFQQTQAQQTFTTQRDRLDRSFVEERRMPFAWFRQYYLEHGLMSQLVKPLIWRFHYPDGSYHDALWLDAAWRDAHSQPIPGPTDDAQVQLWHPVLVSTEAVLAWRELLEQHQLRQPLKQAYREVYLLTPPEERTGTYSNRMAAHILKQHQFNSLAKLRGWKYSLLGAYDKGYESESAKLKLPRLGYQAEFWVNEVNADNAWNDTGIWNYVSTDQVRFTRTTDFDPIPLREVPPLVFSEVMRDVDLFVGVASVGNDPAWQDNGGLPAFRDYWHSYSFGELSEVAKTRKAVLERLVPRLKIGKVSEVQDKFLVVRGKLRSYKIHLGSGNILMSPNDQYLCIVPDNSKRNNAHDVFLPFEGDAVLSIIISKALLLADDDKITDTTITSQIGRGR</sequence>
<organism evidence="3 4">
    <name type="scientific">Hymenobacter koreensis</name>
    <dbReference type="NCBI Taxonomy" id="1084523"/>
    <lineage>
        <taxon>Bacteria</taxon>
        <taxon>Pseudomonadati</taxon>
        <taxon>Bacteroidota</taxon>
        <taxon>Cytophagia</taxon>
        <taxon>Cytophagales</taxon>
        <taxon>Hymenobacteraceae</taxon>
        <taxon>Hymenobacter</taxon>
    </lineage>
</organism>
<feature type="domain" description="DUF4132" evidence="1">
    <location>
        <begin position="426"/>
        <end position="607"/>
    </location>
</feature>
<comment type="caution">
    <text evidence="3">The sequence shown here is derived from an EMBL/GenBank/DDBJ whole genome shotgun (WGS) entry which is preliminary data.</text>
</comment>
<evidence type="ECO:0000313" key="3">
    <source>
        <dbReference type="EMBL" id="GAA4392974.1"/>
    </source>
</evidence>
<accession>A0ABP8JM33</accession>
<dbReference type="InterPro" id="IPR025406">
    <property type="entry name" value="DUF4132"/>
</dbReference>
<proteinExistence type="predicted"/>
<dbReference type="Pfam" id="PF24879">
    <property type="entry name" value="DUF7737"/>
    <property type="match status" value="1"/>
</dbReference>
<protein>
    <recommendedName>
        <fullName evidence="5">DUF4132 domain-containing protein</fullName>
    </recommendedName>
</protein>
<reference evidence="4" key="1">
    <citation type="journal article" date="2019" name="Int. J. Syst. Evol. Microbiol.">
        <title>The Global Catalogue of Microorganisms (GCM) 10K type strain sequencing project: providing services to taxonomists for standard genome sequencing and annotation.</title>
        <authorList>
            <consortium name="The Broad Institute Genomics Platform"/>
            <consortium name="The Broad Institute Genome Sequencing Center for Infectious Disease"/>
            <person name="Wu L."/>
            <person name="Ma J."/>
        </authorList>
    </citation>
    <scope>NUCLEOTIDE SEQUENCE [LARGE SCALE GENOMIC DNA]</scope>
    <source>
        <strain evidence="4">JCM 17924</strain>
    </source>
</reference>
<evidence type="ECO:0000259" key="2">
    <source>
        <dbReference type="Pfam" id="PF24879"/>
    </source>
</evidence>
<dbReference type="Proteomes" id="UP001500454">
    <property type="component" value="Unassembled WGS sequence"/>
</dbReference>
<dbReference type="Pfam" id="PF13569">
    <property type="entry name" value="DUF4132"/>
    <property type="match status" value="1"/>
</dbReference>
<evidence type="ECO:0000259" key="1">
    <source>
        <dbReference type="Pfam" id="PF13569"/>
    </source>
</evidence>
<evidence type="ECO:0000313" key="4">
    <source>
        <dbReference type="Proteomes" id="UP001500454"/>
    </source>
</evidence>
<feature type="domain" description="DUF7737" evidence="2">
    <location>
        <begin position="730"/>
        <end position="834"/>
    </location>
</feature>
<gene>
    <name evidence="3" type="ORF">GCM10023186_44070</name>
</gene>
<evidence type="ECO:0008006" key="5">
    <source>
        <dbReference type="Google" id="ProtNLM"/>
    </source>
</evidence>
<dbReference type="EMBL" id="BAABHA010000015">
    <property type="protein sequence ID" value="GAA4392974.1"/>
    <property type="molecule type" value="Genomic_DNA"/>
</dbReference>
<keyword evidence="4" id="KW-1185">Reference proteome</keyword>